<feature type="compositionally biased region" description="Polar residues" evidence="1">
    <location>
        <begin position="638"/>
        <end position="663"/>
    </location>
</feature>
<comment type="caution">
    <text evidence="3">The sequence shown here is derived from an EMBL/GenBank/DDBJ whole genome shotgun (WGS) entry which is preliminary data.</text>
</comment>
<feature type="region of interest" description="Disordered" evidence="1">
    <location>
        <begin position="455"/>
        <end position="489"/>
    </location>
</feature>
<evidence type="ECO:0000313" key="3">
    <source>
        <dbReference type="EMBL" id="KAK3241784.1"/>
    </source>
</evidence>
<dbReference type="EMBL" id="LGRX02033313">
    <property type="protein sequence ID" value="KAK3241784.1"/>
    <property type="molecule type" value="Genomic_DNA"/>
</dbReference>
<evidence type="ECO:0000313" key="4">
    <source>
        <dbReference type="Proteomes" id="UP001190700"/>
    </source>
</evidence>
<keyword evidence="4" id="KW-1185">Reference proteome</keyword>
<feature type="compositionally biased region" description="Basic and acidic residues" evidence="1">
    <location>
        <begin position="366"/>
        <end position="383"/>
    </location>
</feature>
<feature type="compositionally biased region" description="Low complexity" evidence="1">
    <location>
        <begin position="83"/>
        <end position="95"/>
    </location>
</feature>
<feature type="compositionally biased region" description="Polar residues" evidence="1">
    <location>
        <begin position="946"/>
        <end position="966"/>
    </location>
</feature>
<feature type="region of interest" description="Disordered" evidence="1">
    <location>
        <begin position="51"/>
        <end position="95"/>
    </location>
</feature>
<proteinExistence type="predicted"/>
<reference evidence="3 4" key="1">
    <citation type="journal article" date="2015" name="Genome Biol. Evol.">
        <title>Comparative Genomics of a Bacterivorous Green Alga Reveals Evolutionary Causalities and Consequences of Phago-Mixotrophic Mode of Nutrition.</title>
        <authorList>
            <person name="Burns J.A."/>
            <person name="Paasch A."/>
            <person name="Narechania A."/>
            <person name="Kim E."/>
        </authorList>
    </citation>
    <scope>NUCLEOTIDE SEQUENCE [LARGE SCALE GENOMIC DNA]</scope>
    <source>
        <strain evidence="3 4">PLY_AMNH</strain>
    </source>
</reference>
<keyword evidence="2" id="KW-0812">Transmembrane</keyword>
<feature type="compositionally biased region" description="Basic and acidic residues" evidence="1">
    <location>
        <begin position="680"/>
        <end position="690"/>
    </location>
</feature>
<feature type="transmembrane region" description="Helical" evidence="2">
    <location>
        <begin position="1365"/>
        <end position="1388"/>
    </location>
</feature>
<feature type="compositionally biased region" description="Polar residues" evidence="1">
    <location>
        <begin position="52"/>
        <end position="65"/>
    </location>
</feature>
<organism evidence="3 4">
    <name type="scientific">Cymbomonas tetramitiformis</name>
    <dbReference type="NCBI Taxonomy" id="36881"/>
    <lineage>
        <taxon>Eukaryota</taxon>
        <taxon>Viridiplantae</taxon>
        <taxon>Chlorophyta</taxon>
        <taxon>Pyramimonadophyceae</taxon>
        <taxon>Pyramimonadales</taxon>
        <taxon>Pyramimonadaceae</taxon>
        <taxon>Cymbomonas</taxon>
    </lineage>
</organism>
<name>A0AAE0BTF2_9CHLO</name>
<dbReference type="Proteomes" id="UP001190700">
    <property type="component" value="Unassembled WGS sequence"/>
</dbReference>
<evidence type="ECO:0000256" key="1">
    <source>
        <dbReference type="SAM" id="MobiDB-lite"/>
    </source>
</evidence>
<accession>A0AAE0BTF2</accession>
<protein>
    <submittedName>
        <fullName evidence="3">Uncharacterized protein</fullName>
    </submittedName>
</protein>
<feature type="region of interest" description="Disordered" evidence="1">
    <location>
        <begin position="941"/>
        <end position="973"/>
    </location>
</feature>
<sequence>MTWRLFKMRLWSFCGAWLIWYLGCLSSYAPIVAGEAPSLTYQSDRRALLSTEAPTSTNPPTSDAQIITPDPLRTSSPSLTSGPASNAPPTFTTTAPTTINSSATCTGLLRMIAWGIMGGTIFLAVCSDLAHNEERRALLNELAMMRGTGKYSFRSTAFGAWVWTMFAEDGGAQTALVSLKRRRLMRHRRQMNEIAHLRLRVEPKPTRVPKDSCHHVAVTGSTGVERADAPAVGSLRKMHSQLPAVGSTSLVVDPDGPHAFSQCAADAAGATSAPTRVALIENYAGKDDAARGRRPLSGRPTREQQRRLLEMLRRQDVGQDVGPEQPEQEAPRAAPPPIVSDGREVAVERGSEQEAPRVAPAPIVSDGREVAVERPRLHGDREAAGGMQRPEGPCAPPEPRASPESAPPARREESQLRSTRPAGKASQDVVTLMMDEQQSASIPRLARVVFTPPSNARVASRGSGGSTLGAKRMKKLPSRKSTEVPSWQEEEPASSALWLKAGEKAGPHLCKKQRREMEFPRALTMKLTEAEDAADDLRRLRRIVALTKRKSDAALALSRNDRWQSPVCLPGEVRSFRLNPAAHRPVRKAPCLVAAGDASNTRTPASSVEPVAQPCRVVPWLSAGNFMEANEHGRHSDPATQEPISTRAAVQSSDDQDATQDPSTIPARAPATTPGGVQHYDTHLGDDPGRDAGCPPSSILIWSQAPRQQLALIEIEWSAPEAEPGEAPGSKPGAEQPHPNHTAAGDPHTPYVIFDPASAQAHDCDQGGAAALLGVHSLETDKLLGAETKKVPFIATKRPIRVRWMRRQIAVAHRLSRHLRICIGPGASRKLAEGYAASLQGRHADPPGVAEPPCRTGALSVWARDATLRRRLCARMRGAGVMIRLLHQAQDLSHSQRLCKLLNLSLTSMRLCIPIEDMRRMAKEQVLFGARITEVSHDALEKTQDPHGSSVVSISQSMGLGTSQRKSGVKRKHGQQEVTASIVETKPLESMLGTAIVVAYLEATRIVKPKQLALQVKALKSDPEFPGQSFDWHLNACRIMLSAAHQTAGWFHRSIMWRLLFLQQRDGSFRATAALATLLAAGDVTSILNGNPTDQLDTHELIASTPSALQELCASADSAHTLWVTMCVVERCRTLPFTWVVNPQSPSQDRVTIACLAQKYVDRCFAQLQVVEGEREELDVEAAVAVQLWTDGRVELVRGLKAAVTARESQFPGSSDPFIVSSRFDEGPKLSYSERRLELIATLKRGGMSVMRTHPLLKIFVVQHTDPYTRSQRILVLSTGILLMLGVCLGLYYSKAVACCEQFRLAVGCDARPLGACRGHATCHTLMQSDPFQCDDDFACAPNEHHLPEGFACAVFPQKTYIDKLWMALLVVMITSPISLVFSAIFVAEGMQHVQSHREIGLGKRNSEVFGDIRINLLENVMIRMHMLFMSYAVLSQRVESYFTPLRYLFDLVSRLLRRIGIATCGLWLHLRSAMHFTYQTRVLNRKMQIVFNEMQVKQKLMDEHHFQLVKGDAIFEQEHTEMFVLPLLLLMVCWAIVTWALLDYGASICDLMGSRAENVILQVWSITLLVDKLGVHVLKSLIIVWAKMLIKKIKPGSDDEEELLFWYEEYVDKRLPTSYTSEICKDTTGK</sequence>
<keyword evidence="2" id="KW-1133">Transmembrane helix</keyword>
<feature type="transmembrane region" description="Helical" evidence="2">
    <location>
        <begin position="1524"/>
        <end position="1543"/>
    </location>
</feature>
<feature type="transmembrane region" description="Helical" evidence="2">
    <location>
        <begin position="1563"/>
        <end position="1587"/>
    </location>
</feature>
<feature type="region of interest" description="Disordered" evidence="1">
    <location>
        <begin position="721"/>
        <end position="746"/>
    </location>
</feature>
<feature type="region of interest" description="Disordered" evidence="1">
    <location>
        <begin position="630"/>
        <end position="698"/>
    </location>
</feature>
<feature type="region of interest" description="Disordered" evidence="1">
    <location>
        <begin position="317"/>
        <end position="427"/>
    </location>
</feature>
<feature type="compositionally biased region" description="Polar residues" evidence="1">
    <location>
        <begin position="73"/>
        <end position="82"/>
    </location>
</feature>
<feature type="compositionally biased region" description="Basic and acidic residues" evidence="1">
    <location>
        <begin position="341"/>
        <end position="355"/>
    </location>
</feature>
<evidence type="ECO:0000256" key="2">
    <source>
        <dbReference type="SAM" id="Phobius"/>
    </source>
</evidence>
<gene>
    <name evidence="3" type="ORF">CYMTET_48486</name>
</gene>
<keyword evidence="2" id="KW-0472">Membrane</keyword>